<evidence type="ECO:0000313" key="2">
    <source>
        <dbReference type="EMBL" id="MCU4972187.1"/>
    </source>
</evidence>
<feature type="transmembrane region" description="Helical" evidence="1">
    <location>
        <begin position="12"/>
        <end position="34"/>
    </location>
</feature>
<keyword evidence="1" id="KW-0812">Transmembrane</keyword>
<dbReference type="EMBL" id="JAOPKB010000002">
    <property type="protein sequence ID" value="MCU4972187.1"/>
    <property type="molecule type" value="Genomic_DNA"/>
</dbReference>
<protein>
    <submittedName>
        <fullName evidence="2">Uncharacterized protein</fullName>
    </submittedName>
</protein>
<keyword evidence="1" id="KW-1133">Transmembrane helix</keyword>
<organism evidence="2 3">
    <name type="scientific">Natronoglomus mannanivorans</name>
    <dbReference type="NCBI Taxonomy" id="2979990"/>
    <lineage>
        <taxon>Archaea</taxon>
        <taxon>Methanobacteriati</taxon>
        <taxon>Methanobacteriota</taxon>
        <taxon>Stenosarchaea group</taxon>
        <taxon>Halobacteria</taxon>
        <taxon>Halobacteriales</taxon>
        <taxon>Natrialbaceae</taxon>
        <taxon>Natronoglomus</taxon>
    </lineage>
</organism>
<evidence type="ECO:0000256" key="1">
    <source>
        <dbReference type="SAM" id="Phobius"/>
    </source>
</evidence>
<name>A0ABT2QB76_9EURY</name>
<evidence type="ECO:0000313" key="3">
    <source>
        <dbReference type="Proteomes" id="UP001320972"/>
    </source>
</evidence>
<feature type="transmembrane region" description="Helical" evidence="1">
    <location>
        <begin position="78"/>
        <end position="99"/>
    </location>
</feature>
<reference evidence="2 3" key="1">
    <citation type="submission" date="2022-09" db="EMBL/GenBank/DDBJ databases">
        <title>Enrichment on poylsaccharides allowed isolation of novel metabolic and taxonomic groups of Haloarchaea.</title>
        <authorList>
            <person name="Sorokin D.Y."/>
            <person name="Elcheninov A.G."/>
            <person name="Khizhniak T.V."/>
            <person name="Kolganova T.V."/>
            <person name="Kublanov I.V."/>
        </authorList>
    </citation>
    <scope>NUCLEOTIDE SEQUENCE [LARGE SCALE GENOMIC DNA]</scope>
    <source>
        <strain evidence="2 3">AArc-m2/3/4</strain>
    </source>
</reference>
<keyword evidence="1" id="KW-0472">Membrane</keyword>
<dbReference type="Proteomes" id="UP001320972">
    <property type="component" value="Unassembled WGS sequence"/>
</dbReference>
<comment type="caution">
    <text evidence="2">The sequence shown here is derived from an EMBL/GenBank/DDBJ whole genome shotgun (WGS) entry which is preliminary data.</text>
</comment>
<dbReference type="RefSeq" id="WP_338007222.1">
    <property type="nucleotide sequence ID" value="NZ_JAOPKB010000002.1"/>
</dbReference>
<feature type="transmembrane region" description="Helical" evidence="1">
    <location>
        <begin position="105"/>
        <end position="127"/>
    </location>
</feature>
<gene>
    <name evidence="2" type="ORF">OB955_05495</name>
</gene>
<proteinExistence type="predicted"/>
<accession>A0ABT2QB76</accession>
<keyword evidence="3" id="KW-1185">Reference proteome</keyword>
<feature type="transmembrane region" description="Helical" evidence="1">
    <location>
        <begin position="54"/>
        <end position="71"/>
    </location>
</feature>
<sequence length="141" mass="15097">MSTSTTLNFESLGNVVTLAGRFVGVFILVIFAFGPILQVLETVAVRWGFLLPDWATLGGYAVVAAVVTVGYRGSIDDLTVFCVLTFAGSLVVGFVFGSFHVESSWLAIGREFALFVGVVSLAAAVAFRSDWRAVFRSDEST</sequence>